<organism evidence="1 2">
    <name type="scientific">Apibacter muscae</name>
    <dbReference type="NCBI Taxonomy" id="2509004"/>
    <lineage>
        <taxon>Bacteria</taxon>
        <taxon>Pseudomonadati</taxon>
        <taxon>Bacteroidota</taxon>
        <taxon>Flavobacteriia</taxon>
        <taxon>Flavobacteriales</taxon>
        <taxon>Weeksellaceae</taxon>
        <taxon>Apibacter</taxon>
    </lineage>
</organism>
<sequence>MKKINLFVLILVLQISCQEHKQLTHPTISTPIEIISTRSKINTQPMAFIDPEKVKNWSFEQIKEKYKPITEEEYLLNEAIISEFRIELYNYFNEKERDQPILIKEVTWEKDNDTNFTIWYKKDADKWVFINSFIWEKDWMF</sequence>
<dbReference type="RefSeq" id="WP_146262424.1">
    <property type="nucleotide sequence ID" value="NZ_SELG01000034.1"/>
</dbReference>
<gene>
    <name evidence="1" type="ORF">ETU09_08125</name>
</gene>
<evidence type="ECO:0000313" key="1">
    <source>
        <dbReference type="EMBL" id="TWP27077.1"/>
    </source>
</evidence>
<proteinExistence type="predicted"/>
<comment type="caution">
    <text evidence="1">The sequence shown here is derived from an EMBL/GenBank/DDBJ whole genome shotgun (WGS) entry which is preliminary data.</text>
</comment>
<reference evidence="1 2" key="1">
    <citation type="submission" date="2019-02" db="EMBL/GenBank/DDBJ databases">
        <title>Apibacter muscae sp. nov.: a novel member of the house fly microbiota.</title>
        <authorList>
            <person name="Park R."/>
        </authorList>
    </citation>
    <scope>NUCLEOTIDE SEQUENCE [LARGE SCALE GENOMIC DNA]</scope>
    <source>
        <strain evidence="1 2">AL1</strain>
    </source>
</reference>
<dbReference type="EMBL" id="SELH01000024">
    <property type="protein sequence ID" value="TWP27077.1"/>
    <property type="molecule type" value="Genomic_DNA"/>
</dbReference>
<evidence type="ECO:0000313" key="2">
    <source>
        <dbReference type="Proteomes" id="UP000319499"/>
    </source>
</evidence>
<accession>A0A563DAF4</accession>
<protein>
    <submittedName>
        <fullName evidence="1">Uncharacterized protein</fullName>
    </submittedName>
</protein>
<dbReference type="AlphaFoldDB" id="A0A563DAF4"/>
<dbReference type="Proteomes" id="UP000319499">
    <property type="component" value="Unassembled WGS sequence"/>
</dbReference>
<name>A0A563DAF4_9FLAO</name>
<dbReference type="OrthoDB" id="1453808at2"/>
<keyword evidence="2" id="KW-1185">Reference proteome</keyword>